<gene>
    <name evidence="4" type="primary">mog_1</name>
    <name evidence="4" type="ORF">JS278_03023</name>
</gene>
<dbReference type="KEGG" id="acij:JS278_03023"/>
<dbReference type="PANTHER" id="PTHR43764">
    <property type="entry name" value="MOLYBDENUM COFACTOR BIOSYNTHESIS"/>
    <property type="match status" value="1"/>
</dbReference>
<dbReference type="InterPro" id="IPR051920">
    <property type="entry name" value="MPT_Adenylyltrnsfr/MoaC-Rel"/>
</dbReference>
<dbReference type="Pfam" id="PF00994">
    <property type="entry name" value="MoCF_biosynth"/>
    <property type="match status" value="1"/>
</dbReference>
<dbReference type="EC" id="2.7.7.75" evidence="4"/>
<dbReference type="InterPro" id="IPR001453">
    <property type="entry name" value="MoaB/Mog_dom"/>
</dbReference>
<evidence type="ECO:0000313" key="4">
    <source>
        <dbReference type="EMBL" id="AXE40157.1"/>
    </source>
</evidence>
<feature type="domain" description="MoaB/Mog" evidence="3">
    <location>
        <begin position="21"/>
        <end position="171"/>
    </location>
</feature>
<dbReference type="Gene3D" id="3.40.980.10">
    <property type="entry name" value="MoaB/Mog-like domain"/>
    <property type="match status" value="1"/>
</dbReference>
<evidence type="ECO:0000259" key="3">
    <source>
        <dbReference type="SMART" id="SM00852"/>
    </source>
</evidence>
<proteinExistence type="predicted"/>
<evidence type="ECO:0000256" key="1">
    <source>
        <dbReference type="ARBA" id="ARBA00005046"/>
    </source>
</evidence>
<sequence length="180" mass="18159">MNHRWPGPIGNVAPVNPVRARVITVSDRCAAGEAVDRSGPLAARLLACYGEQALMRDEVVIVPDGVAPVAAAITDALDDGARLVFTTGGTGISPRDLTPEATGPLLAARLDGLAEQIRARGAEAAPAAGLSRGLVGITSRRSGAALVVNAPGSPGGVRDAVAVIGPLLGHIFDQLDGGDH</sequence>
<keyword evidence="4" id="KW-0808">Transferase</keyword>
<keyword evidence="2" id="KW-0501">Molybdenum cofactor biosynthesis</keyword>
<evidence type="ECO:0000313" key="5">
    <source>
        <dbReference type="Proteomes" id="UP000251995"/>
    </source>
</evidence>
<name>A0A344UY09_9ACTN</name>
<comment type="pathway">
    <text evidence="1">Cofactor biosynthesis; molybdopterin biosynthesis.</text>
</comment>
<reference evidence="4 5" key="1">
    <citation type="submission" date="2017-12" db="EMBL/GenBank/DDBJ databases">
        <title>The whole genome sequence of the Acidipropionibacterium virtanenii sp. nov. type strain JS278.</title>
        <authorList>
            <person name="Laine P."/>
            <person name="Deptula P."/>
            <person name="Varmanen P."/>
            <person name="Auvinen P."/>
        </authorList>
    </citation>
    <scope>NUCLEOTIDE SEQUENCE [LARGE SCALE GENOMIC DNA]</scope>
    <source>
        <strain evidence="4 5">JS278</strain>
    </source>
</reference>
<dbReference type="GO" id="GO:0006777">
    <property type="term" value="P:Mo-molybdopterin cofactor biosynthetic process"/>
    <property type="evidence" value="ECO:0007669"/>
    <property type="project" value="UniProtKB-KW"/>
</dbReference>
<dbReference type="InterPro" id="IPR036425">
    <property type="entry name" value="MoaB/Mog-like_dom_sf"/>
</dbReference>
<dbReference type="CDD" id="cd00886">
    <property type="entry name" value="MogA_MoaB"/>
    <property type="match status" value="1"/>
</dbReference>
<keyword evidence="4" id="KW-0548">Nucleotidyltransferase</keyword>
<dbReference type="GO" id="GO:0061598">
    <property type="term" value="F:molybdopterin adenylyltransferase activity"/>
    <property type="evidence" value="ECO:0007669"/>
    <property type="project" value="UniProtKB-EC"/>
</dbReference>
<keyword evidence="5" id="KW-1185">Reference proteome</keyword>
<dbReference type="EMBL" id="CP025198">
    <property type="protein sequence ID" value="AXE40157.1"/>
    <property type="molecule type" value="Genomic_DNA"/>
</dbReference>
<dbReference type="PANTHER" id="PTHR43764:SF1">
    <property type="entry name" value="MOLYBDOPTERIN MOLYBDOTRANSFERASE"/>
    <property type="match status" value="1"/>
</dbReference>
<accession>A0A344UY09</accession>
<protein>
    <submittedName>
        <fullName evidence="4">Molybdopterin adenylyltransferase</fullName>
        <ecNumber evidence="4">2.7.7.75</ecNumber>
    </submittedName>
</protein>
<organism evidence="4 5">
    <name type="scientific">Acidipropionibacterium virtanenii</name>
    <dbReference type="NCBI Taxonomy" id="2057246"/>
    <lineage>
        <taxon>Bacteria</taxon>
        <taxon>Bacillati</taxon>
        <taxon>Actinomycetota</taxon>
        <taxon>Actinomycetes</taxon>
        <taxon>Propionibacteriales</taxon>
        <taxon>Propionibacteriaceae</taxon>
        <taxon>Acidipropionibacterium</taxon>
    </lineage>
</organism>
<evidence type="ECO:0000256" key="2">
    <source>
        <dbReference type="ARBA" id="ARBA00023150"/>
    </source>
</evidence>
<dbReference type="SMART" id="SM00852">
    <property type="entry name" value="MoCF_biosynth"/>
    <property type="match status" value="1"/>
</dbReference>
<dbReference type="AlphaFoldDB" id="A0A344UY09"/>
<dbReference type="Proteomes" id="UP000251995">
    <property type="component" value="Chromosome"/>
</dbReference>
<dbReference type="SUPFAM" id="SSF53218">
    <property type="entry name" value="Molybdenum cofactor biosynthesis proteins"/>
    <property type="match status" value="1"/>
</dbReference>